<accession>A0A4Y2HCY9</accession>
<proteinExistence type="predicted"/>
<dbReference type="Proteomes" id="UP000499080">
    <property type="component" value="Unassembled WGS sequence"/>
</dbReference>
<protein>
    <submittedName>
        <fullName evidence="1">Uncharacterized protein</fullName>
    </submittedName>
</protein>
<sequence>MHDNLFYPPHIRNFIRKLYNYFASEESKTLSLHKIPQKFPLTTIRWIDIRKNIEALLSRLKLFSTISSPEFSSVAWSSPLCYRHVWQSPDRKNDNSILRLSSKNVPESLPDSHFLRAVY</sequence>
<comment type="caution">
    <text evidence="1">The sequence shown here is derived from an EMBL/GenBank/DDBJ whole genome shotgun (WGS) entry which is preliminary data.</text>
</comment>
<keyword evidence="2" id="KW-1185">Reference proteome</keyword>
<gene>
    <name evidence="1" type="ORF">AVEN_266813_1</name>
</gene>
<evidence type="ECO:0000313" key="2">
    <source>
        <dbReference type="Proteomes" id="UP000499080"/>
    </source>
</evidence>
<dbReference type="AlphaFoldDB" id="A0A4Y2HCY9"/>
<dbReference type="EMBL" id="BGPR01001853">
    <property type="protein sequence ID" value="GBM63165.1"/>
    <property type="molecule type" value="Genomic_DNA"/>
</dbReference>
<evidence type="ECO:0000313" key="1">
    <source>
        <dbReference type="EMBL" id="GBM63165.1"/>
    </source>
</evidence>
<organism evidence="1 2">
    <name type="scientific">Araneus ventricosus</name>
    <name type="common">Orbweaver spider</name>
    <name type="synonym">Epeira ventricosa</name>
    <dbReference type="NCBI Taxonomy" id="182803"/>
    <lineage>
        <taxon>Eukaryota</taxon>
        <taxon>Metazoa</taxon>
        <taxon>Ecdysozoa</taxon>
        <taxon>Arthropoda</taxon>
        <taxon>Chelicerata</taxon>
        <taxon>Arachnida</taxon>
        <taxon>Araneae</taxon>
        <taxon>Araneomorphae</taxon>
        <taxon>Entelegynae</taxon>
        <taxon>Araneoidea</taxon>
        <taxon>Araneidae</taxon>
        <taxon>Araneus</taxon>
    </lineage>
</organism>
<reference evidence="1 2" key="1">
    <citation type="journal article" date="2019" name="Sci. Rep.">
        <title>Orb-weaving spider Araneus ventricosus genome elucidates the spidroin gene catalogue.</title>
        <authorList>
            <person name="Kono N."/>
            <person name="Nakamura H."/>
            <person name="Ohtoshi R."/>
            <person name="Moran D.A.P."/>
            <person name="Shinohara A."/>
            <person name="Yoshida Y."/>
            <person name="Fujiwara M."/>
            <person name="Mori M."/>
            <person name="Tomita M."/>
            <person name="Arakawa K."/>
        </authorList>
    </citation>
    <scope>NUCLEOTIDE SEQUENCE [LARGE SCALE GENOMIC DNA]</scope>
</reference>
<name>A0A4Y2HCY9_ARAVE</name>